<feature type="chain" id="PRO_5038802454" evidence="3">
    <location>
        <begin position="19"/>
        <end position="300"/>
    </location>
</feature>
<evidence type="ECO:0000313" key="6">
    <source>
        <dbReference type="Proteomes" id="UP000824055"/>
    </source>
</evidence>
<dbReference type="InterPro" id="IPR027823">
    <property type="entry name" value="DUF4468"/>
</dbReference>
<feature type="compositionally biased region" description="Polar residues" evidence="2">
    <location>
        <begin position="92"/>
        <end position="105"/>
    </location>
</feature>
<comment type="caution">
    <text evidence="5">The sequence shown here is derived from an EMBL/GenBank/DDBJ whole genome shotgun (WGS) entry which is preliminary data.</text>
</comment>
<evidence type="ECO:0000256" key="1">
    <source>
        <dbReference type="SAM" id="Coils"/>
    </source>
</evidence>
<dbReference type="Pfam" id="PF14730">
    <property type="entry name" value="DUF4468"/>
    <property type="match status" value="1"/>
</dbReference>
<feature type="domain" description="DUF4468" evidence="4">
    <location>
        <begin position="150"/>
        <end position="243"/>
    </location>
</feature>
<feature type="coiled-coil region" evidence="1">
    <location>
        <begin position="21"/>
        <end position="90"/>
    </location>
</feature>
<gene>
    <name evidence="5" type="ORF">H9966_07010</name>
</gene>
<evidence type="ECO:0000259" key="4">
    <source>
        <dbReference type="Pfam" id="PF14730"/>
    </source>
</evidence>
<protein>
    <submittedName>
        <fullName evidence="5">DUF4468 domain-containing protein</fullName>
    </submittedName>
</protein>
<reference evidence="5" key="1">
    <citation type="journal article" date="2021" name="PeerJ">
        <title>Extensive microbial diversity within the chicken gut microbiome revealed by metagenomics and culture.</title>
        <authorList>
            <person name="Gilroy R."/>
            <person name="Ravi A."/>
            <person name="Getino M."/>
            <person name="Pursley I."/>
            <person name="Horton D.L."/>
            <person name="Alikhan N.F."/>
            <person name="Baker D."/>
            <person name="Gharbi K."/>
            <person name="Hall N."/>
            <person name="Watson M."/>
            <person name="Adriaenssens E.M."/>
            <person name="Foster-Nyarko E."/>
            <person name="Jarju S."/>
            <person name="Secka A."/>
            <person name="Antonio M."/>
            <person name="Oren A."/>
            <person name="Chaudhuri R.R."/>
            <person name="La Ragione R."/>
            <person name="Hildebrand F."/>
            <person name="Pallen M.J."/>
        </authorList>
    </citation>
    <scope>NUCLEOTIDE SEQUENCE</scope>
    <source>
        <strain evidence="5">ChiHecec3B27-8219</strain>
    </source>
</reference>
<dbReference type="EMBL" id="DXBE01000050">
    <property type="protein sequence ID" value="HIZ69611.1"/>
    <property type="molecule type" value="Genomic_DNA"/>
</dbReference>
<reference evidence="5" key="2">
    <citation type="submission" date="2021-04" db="EMBL/GenBank/DDBJ databases">
        <authorList>
            <person name="Gilroy R."/>
        </authorList>
    </citation>
    <scope>NUCLEOTIDE SEQUENCE</scope>
    <source>
        <strain evidence="5">ChiHecec3B27-8219</strain>
    </source>
</reference>
<dbReference type="CDD" id="cd12190">
    <property type="entry name" value="Bacova_04320_like"/>
    <property type="match status" value="1"/>
</dbReference>
<organism evidence="5 6">
    <name type="scientific">Candidatus Prevotella avicola</name>
    <dbReference type="NCBI Taxonomy" id="2838738"/>
    <lineage>
        <taxon>Bacteria</taxon>
        <taxon>Pseudomonadati</taxon>
        <taxon>Bacteroidota</taxon>
        <taxon>Bacteroidia</taxon>
        <taxon>Bacteroidales</taxon>
        <taxon>Prevotellaceae</taxon>
        <taxon>Prevotella</taxon>
    </lineage>
</organism>
<proteinExistence type="predicted"/>
<sequence>MKKLIIAMMLALPMMCTAQEVLTPEQQLEQAQKQLKEAQEALAKAQEAKAKVEEQQAEVEKQKQQIEEQAARVKAEAERIKAEADKIKAETPATTNSGWTAPTQTPRKKTDVTRKENAKVYIAKDGRELKEDPIYLEGAVPVNGEGKVEFSLDLDVSGKSAAQLYDLAYAYLDTLTQDSHQVDETSRIVLVNKEEGVIVCVLKEWMVFRDNFFNLDRSEFEYQLVATAKDNHLNVTLGRIRYNYEPGRKTGFDLPAEEIITDKYGLNRKKTDLARIYGKFRKGTIDRKNQIFNDITAVVQ</sequence>
<name>A0A9D2FZM6_9BACT</name>
<dbReference type="Gene3D" id="3.30.530.80">
    <property type="match status" value="1"/>
</dbReference>
<evidence type="ECO:0000256" key="2">
    <source>
        <dbReference type="SAM" id="MobiDB-lite"/>
    </source>
</evidence>
<accession>A0A9D2FZM6</accession>
<feature type="region of interest" description="Disordered" evidence="2">
    <location>
        <begin position="91"/>
        <end position="112"/>
    </location>
</feature>
<feature type="signal peptide" evidence="3">
    <location>
        <begin position="1"/>
        <end position="18"/>
    </location>
</feature>
<evidence type="ECO:0000313" key="5">
    <source>
        <dbReference type="EMBL" id="HIZ69611.1"/>
    </source>
</evidence>
<evidence type="ECO:0000256" key="3">
    <source>
        <dbReference type="SAM" id="SignalP"/>
    </source>
</evidence>
<keyword evidence="1" id="KW-0175">Coiled coil</keyword>
<keyword evidence="3" id="KW-0732">Signal</keyword>
<dbReference type="AlphaFoldDB" id="A0A9D2FZM6"/>
<dbReference type="Proteomes" id="UP000824055">
    <property type="component" value="Unassembled WGS sequence"/>
</dbReference>